<dbReference type="Proteomes" id="UP000031838">
    <property type="component" value="Chromosome 2"/>
</dbReference>
<accession>A0A0B6S1F6</accession>
<evidence type="ECO:0000259" key="2">
    <source>
        <dbReference type="PROSITE" id="PS50943"/>
    </source>
</evidence>
<dbReference type="AlphaFoldDB" id="A0A0B6S1F6"/>
<protein>
    <submittedName>
        <fullName evidence="3">Putative transcriptional regulator, XRE family</fullName>
    </submittedName>
</protein>
<dbReference type="EMBL" id="CP002581">
    <property type="protein sequence ID" value="AJK48229.1"/>
    <property type="molecule type" value="Genomic_DNA"/>
</dbReference>
<evidence type="ECO:0000313" key="3">
    <source>
        <dbReference type="EMBL" id="AJK48229.1"/>
    </source>
</evidence>
<dbReference type="PROSITE" id="PS50943">
    <property type="entry name" value="HTH_CROC1"/>
    <property type="match status" value="1"/>
</dbReference>
<organism evidence="3 4">
    <name type="scientific">Burkholderia plantarii</name>
    <dbReference type="NCBI Taxonomy" id="41899"/>
    <lineage>
        <taxon>Bacteria</taxon>
        <taxon>Pseudomonadati</taxon>
        <taxon>Pseudomonadota</taxon>
        <taxon>Betaproteobacteria</taxon>
        <taxon>Burkholderiales</taxon>
        <taxon>Burkholderiaceae</taxon>
        <taxon>Burkholderia</taxon>
    </lineage>
</organism>
<feature type="domain" description="HTH cro/C1-type" evidence="2">
    <location>
        <begin position="20"/>
        <end position="72"/>
    </location>
</feature>
<dbReference type="KEGG" id="bgp:BGL_2c01330"/>
<evidence type="ECO:0000256" key="1">
    <source>
        <dbReference type="SAM" id="MobiDB-lite"/>
    </source>
</evidence>
<gene>
    <name evidence="3" type="ORF">BGL_2c01330</name>
</gene>
<dbReference type="InterPro" id="IPR001387">
    <property type="entry name" value="Cro/C1-type_HTH"/>
</dbReference>
<dbReference type="SUPFAM" id="SSF47413">
    <property type="entry name" value="lambda repressor-like DNA-binding domains"/>
    <property type="match status" value="1"/>
</dbReference>
<feature type="compositionally biased region" description="Basic residues" evidence="1">
    <location>
        <begin position="94"/>
        <end position="105"/>
    </location>
</feature>
<name>A0A0B6S1F6_BURPL</name>
<proteinExistence type="predicted"/>
<reference evidence="3 4" key="2">
    <citation type="journal article" date="2016" name="Appl. Microbiol. Biotechnol.">
        <title>Mutations improving production and secretion of extracellular lipase by Burkholderia glumae PG1.</title>
        <authorList>
            <person name="Knapp A."/>
            <person name="Voget S."/>
            <person name="Gao R."/>
            <person name="Zaburannyi N."/>
            <person name="Krysciak D."/>
            <person name="Breuer M."/>
            <person name="Hauer B."/>
            <person name="Streit W.R."/>
            <person name="Muller R."/>
            <person name="Daniel R."/>
            <person name="Jaeger K.E."/>
        </authorList>
    </citation>
    <scope>NUCLEOTIDE SEQUENCE [LARGE SCALE GENOMIC DNA]</scope>
    <source>
        <strain evidence="3 4">PG1</strain>
    </source>
</reference>
<dbReference type="Gene3D" id="1.10.260.40">
    <property type="entry name" value="lambda repressor-like DNA-binding domains"/>
    <property type="match status" value="1"/>
</dbReference>
<reference evidence="4" key="1">
    <citation type="submission" date="2011-03" db="EMBL/GenBank/DDBJ databases">
        <authorList>
            <person name="Voget S."/>
            <person name="Streit W.R."/>
            <person name="Jaeger K.E."/>
            <person name="Daniel R."/>
        </authorList>
    </citation>
    <scope>NUCLEOTIDE SEQUENCE [LARGE SCALE GENOMIC DNA]</scope>
    <source>
        <strain evidence="4">PG1</strain>
    </source>
</reference>
<dbReference type="InterPro" id="IPR010982">
    <property type="entry name" value="Lambda_DNA-bd_dom_sf"/>
</dbReference>
<dbReference type="RefSeq" id="WP_042626909.1">
    <property type="nucleotide sequence ID" value="NZ_CP007213.1"/>
</dbReference>
<evidence type="ECO:0000313" key="4">
    <source>
        <dbReference type="Proteomes" id="UP000031838"/>
    </source>
</evidence>
<dbReference type="HOGENOM" id="CLU_153788_4_2_4"/>
<dbReference type="CDD" id="cd00093">
    <property type="entry name" value="HTH_XRE"/>
    <property type="match status" value="1"/>
</dbReference>
<feature type="region of interest" description="Disordered" evidence="1">
    <location>
        <begin position="86"/>
        <end position="105"/>
    </location>
</feature>
<sequence>MSTFSLALPDEICRELGQRVHDRRVGMNLPASELAARIGVSHRTVLRFEATGKCTLDTFVKILEALGAIEDLQPVLAAPVQSVAEMRERATASTRKRAYRKRTNP</sequence>
<dbReference type="GO" id="GO:0003677">
    <property type="term" value="F:DNA binding"/>
    <property type="evidence" value="ECO:0007669"/>
    <property type="project" value="InterPro"/>
</dbReference>
<keyword evidence="4" id="KW-1185">Reference proteome</keyword>